<dbReference type="GO" id="GO:0016020">
    <property type="term" value="C:membrane"/>
    <property type="evidence" value="ECO:0007669"/>
    <property type="project" value="UniProtKB-SubCell"/>
</dbReference>
<keyword evidence="4 5" id="KW-0472">Membrane</keyword>
<evidence type="ECO:0008006" key="8">
    <source>
        <dbReference type="Google" id="ProtNLM"/>
    </source>
</evidence>
<dbReference type="InterPro" id="IPR038978">
    <property type="entry name" value="MJ0935"/>
</dbReference>
<evidence type="ECO:0000256" key="2">
    <source>
        <dbReference type="ARBA" id="ARBA00022692"/>
    </source>
</evidence>
<evidence type="ECO:0000313" key="6">
    <source>
        <dbReference type="EMBL" id="OVE83572.1"/>
    </source>
</evidence>
<evidence type="ECO:0000256" key="4">
    <source>
        <dbReference type="ARBA" id="ARBA00023136"/>
    </source>
</evidence>
<evidence type="ECO:0000256" key="5">
    <source>
        <dbReference type="SAM" id="Phobius"/>
    </source>
</evidence>
<dbReference type="SMART" id="SM01415">
    <property type="entry name" value="DUF106"/>
    <property type="match status" value="1"/>
</dbReference>
<comment type="caution">
    <text evidence="6">The sequence shown here is derived from an EMBL/GenBank/DDBJ whole genome shotgun (WGS) entry which is preliminary data.</text>
</comment>
<dbReference type="Pfam" id="PF01956">
    <property type="entry name" value="EMC3_TMCO1"/>
    <property type="match status" value="1"/>
</dbReference>
<feature type="transmembrane region" description="Helical" evidence="5">
    <location>
        <begin position="97"/>
        <end position="114"/>
    </location>
</feature>
<sequence>MTAAGTAVATDDDGAAALAVVLRTAEEGDGTIAWDDVSAEIERRHWGAMLEQGVLVPAASDGDGDRFVFANPTAVAETLEEREFVPPEPKGWSRADVVAAVGAFALLASYWIGATRAALGAALDLALGPLATLLPFPGLVLLCAAATTITAVIVRHRIDSPDMGGLRHRSRELQARLAAARARGDETTATRLTSQRQALLERQALLLTDHLRILAWTMLMTVPVIIYLSWLVTSPARATAPLVTVAPILGDIVWTARVVGPVQAWLAWYALCSLASSLVARGVARAIPDQFATSA</sequence>
<dbReference type="AlphaFoldDB" id="A0A202E5M3"/>
<feature type="transmembrane region" description="Helical" evidence="5">
    <location>
        <begin position="134"/>
        <end position="154"/>
    </location>
</feature>
<evidence type="ECO:0000256" key="3">
    <source>
        <dbReference type="ARBA" id="ARBA00022989"/>
    </source>
</evidence>
<dbReference type="PANTHER" id="PTHR42198">
    <property type="entry name" value="INTEGRAL MEMBRANE PROTEIN"/>
    <property type="match status" value="1"/>
</dbReference>
<protein>
    <recommendedName>
        <fullName evidence="8">HTR-like protein</fullName>
    </recommendedName>
</protein>
<gene>
    <name evidence="6" type="ORF">B2G88_14130</name>
</gene>
<dbReference type="Proteomes" id="UP000196084">
    <property type="component" value="Unassembled WGS sequence"/>
</dbReference>
<keyword evidence="2 5" id="KW-0812">Transmembrane</keyword>
<dbReference type="EMBL" id="MWPH01000003">
    <property type="protein sequence ID" value="OVE83572.1"/>
    <property type="molecule type" value="Genomic_DNA"/>
</dbReference>
<dbReference type="RefSeq" id="WP_087715119.1">
    <property type="nucleotide sequence ID" value="NZ_MWPH01000003.1"/>
</dbReference>
<keyword evidence="3 5" id="KW-1133">Transmembrane helix</keyword>
<dbReference type="OrthoDB" id="84619at2157"/>
<comment type="subcellular location">
    <subcellularLocation>
        <location evidence="1">Membrane</location>
        <topology evidence="1">Multi-pass membrane protein</topology>
    </subcellularLocation>
</comment>
<dbReference type="InterPro" id="IPR002809">
    <property type="entry name" value="EMC3/TMCO1"/>
</dbReference>
<proteinExistence type="predicted"/>
<dbReference type="PANTHER" id="PTHR42198:SF1">
    <property type="entry name" value="INTEGRAL MEMBRANE PROTEIN"/>
    <property type="match status" value="1"/>
</dbReference>
<evidence type="ECO:0000313" key="7">
    <source>
        <dbReference type="Proteomes" id="UP000196084"/>
    </source>
</evidence>
<keyword evidence="7" id="KW-1185">Reference proteome</keyword>
<evidence type="ECO:0000256" key="1">
    <source>
        <dbReference type="ARBA" id="ARBA00004141"/>
    </source>
</evidence>
<reference evidence="6 7" key="1">
    <citation type="submission" date="2017-02" db="EMBL/GenBank/DDBJ databases">
        <title>Natronthermophilus aegyptiacus gen. nov.,sp. nov., an aerobic, extremely halophilic alkalithermophilic archaeon isolated from the athalassohaline Wadi An Natrun, Egypt.</title>
        <authorList>
            <person name="Zhao B."/>
        </authorList>
    </citation>
    <scope>NUCLEOTIDE SEQUENCE [LARGE SCALE GENOMIC DNA]</scope>
    <source>
        <strain evidence="6 7">CGMCC 1.3597</strain>
    </source>
</reference>
<organism evidence="6 7">
    <name type="scientific">Natronolimnobius baerhuensis</name>
    <dbReference type="NCBI Taxonomy" id="253108"/>
    <lineage>
        <taxon>Archaea</taxon>
        <taxon>Methanobacteriati</taxon>
        <taxon>Methanobacteriota</taxon>
        <taxon>Stenosarchaea group</taxon>
        <taxon>Halobacteria</taxon>
        <taxon>Halobacteriales</taxon>
        <taxon>Natrialbaceae</taxon>
        <taxon>Natronolimnobius</taxon>
    </lineage>
</organism>
<feature type="transmembrane region" description="Helical" evidence="5">
    <location>
        <begin position="213"/>
        <end position="232"/>
    </location>
</feature>
<accession>A0A202E5M3</accession>
<name>A0A202E5M3_9EURY</name>